<reference evidence="2 3" key="1">
    <citation type="journal article" date="2018" name="Nat. Ecol. Evol.">
        <title>Shark genomes provide insights into elasmobranch evolution and the origin of vertebrates.</title>
        <authorList>
            <person name="Hara Y"/>
            <person name="Yamaguchi K"/>
            <person name="Onimaru K"/>
            <person name="Kadota M"/>
            <person name="Koyanagi M"/>
            <person name="Keeley SD"/>
            <person name="Tatsumi K"/>
            <person name="Tanaka K"/>
            <person name="Motone F"/>
            <person name="Kageyama Y"/>
            <person name="Nozu R"/>
            <person name="Adachi N"/>
            <person name="Nishimura O"/>
            <person name="Nakagawa R"/>
            <person name="Tanegashima C"/>
            <person name="Kiyatake I"/>
            <person name="Matsumoto R"/>
            <person name="Murakumo K"/>
            <person name="Nishida K"/>
            <person name="Terakita A"/>
            <person name="Kuratani S"/>
            <person name="Sato K"/>
            <person name="Hyodo S Kuraku.S."/>
        </authorList>
    </citation>
    <scope>NUCLEOTIDE SEQUENCE [LARGE SCALE GENOMIC DNA]</scope>
</reference>
<evidence type="ECO:0000313" key="2">
    <source>
        <dbReference type="EMBL" id="GCB81878.1"/>
    </source>
</evidence>
<feature type="compositionally biased region" description="Acidic residues" evidence="1">
    <location>
        <begin position="1"/>
        <end position="13"/>
    </location>
</feature>
<feature type="compositionally biased region" description="Acidic residues" evidence="1">
    <location>
        <begin position="427"/>
        <end position="444"/>
    </location>
</feature>
<feature type="compositionally biased region" description="Acidic residues" evidence="1">
    <location>
        <begin position="30"/>
        <end position="45"/>
    </location>
</feature>
<dbReference type="EMBL" id="BFAA01020450">
    <property type="protein sequence ID" value="GCB81878.1"/>
    <property type="molecule type" value="Genomic_DNA"/>
</dbReference>
<comment type="caution">
    <text evidence="2">The sequence shown here is derived from an EMBL/GenBank/DDBJ whole genome shotgun (WGS) entry which is preliminary data.</text>
</comment>
<feature type="compositionally biased region" description="Basic and acidic residues" evidence="1">
    <location>
        <begin position="63"/>
        <end position="74"/>
    </location>
</feature>
<dbReference type="AlphaFoldDB" id="A0A401Q921"/>
<gene>
    <name evidence="2" type="ORF">scyTo_0021903</name>
</gene>
<accession>A0A401Q921</accession>
<feature type="compositionally biased region" description="Low complexity" evidence="1">
    <location>
        <begin position="296"/>
        <end position="313"/>
    </location>
</feature>
<name>A0A401Q921_SCYTO</name>
<dbReference type="STRING" id="75743.A0A401Q921"/>
<sequence length="450" mass="48659">METEVATQQDDDALFGNGGHRPVFVRYDKEEESDVEISLESDSDDSVMIVPEGLLPERGGTPDAKKEEVEEIEKVVVTSPPQSQAPSAVPDQAQAPAPAPPPAQPLAQLATVEEPKLESQDGDEELTVININSSEDEEGEEYPEDEDDYYDDEEEDYDDEEDFEEGEMEDEEEEEEEDEDEMDYKEIDELEEDEEDEIYGQEGMSEEDELPPELTVQIEEIGDVVPVAVPAADEDPVEASSRAYSTQQAPPSSQEDDAGEGAVLQQNEGVLEEPPEIRQEEQSSEVKAAAEKTEAAEQPAAVTEAKVVAGLLEEPVEEAAPREEPGQEGEACSETANAALDGDKADVTASEGLVEGTAASDKGSTEDPDEKAKNGSTTKVADASEVTAEESTTDQPNQEETPTAKTEEAEGQADPTVAMLADFVDCPPDEEEKMEVEEMAETAEEPSTSS</sequence>
<dbReference type="OrthoDB" id="20900at2759"/>
<keyword evidence="3" id="KW-1185">Reference proteome</keyword>
<evidence type="ECO:0000256" key="1">
    <source>
        <dbReference type="SAM" id="MobiDB-lite"/>
    </source>
</evidence>
<feature type="compositionally biased region" description="Acidic residues" evidence="1">
    <location>
        <begin position="134"/>
        <end position="211"/>
    </location>
</feature>
<feature type="compositionally biased region" description="Low complexity" evidence="1">
    <location>
        <begin position="75"/>
        <end position="96"/>
    </location>
</feature>
<proteinExistence type="predicted"/>
<protein>
    <submittedName>
        <fullName evidence="2">Uncharacterized protein</fullName>
    </submittedName>
</protein>
<dbReference type="Proteomes" id="UP000288216">
    <property type="component" value="Unassembled WGS sequence"/>
</dbReference>
<organism evidence="2 3">
    <name type="scientific">Scyliorhinus torazame</name>
    <name type="common">Cloudy catshark</name>
    <name type="synonym">Catulus torazame</name>
    <dbReference type="NCBI Taxonomy" id="75743"/>
    <lineage>
        <taxon>Eukaryota</taxon>
        <taxon>Metazoa</taxon>
        <taxon>Chordata</taxon>
        <taxon>Craniata</taxon>
        <taxon>Vertebrata</taxon>
        <taxon>Chondrichthyes</taxon>
        <taxon>Elasmobranchii</taxon>
        <taxon>Galeomorphii</taxon>
        <taxon>Galeoidea</taxon>
        <taxon>Carcharhiniformes</taxon>
        <taxon>Scyliorhinidae</taxon>
        <taxon>Scyliorhinus</taxon>
    </lineage>
</organism>
<feature type="compositionally biased region" description="Polar residues" evidence="1">
    <location>
        <begin position="242"/>
        <end position="253"/>
    </location>
</feature>
<feature type="region of interest" description="Disordered" evidence="1">
    <location>
        <begin position="1"/>
        <end position="450"/>
    </location>
</feature>
<evidence type="ECO:0000313" key="3">
    <source>
        <dbReference type="Proteomes" id="UP000288216"/>
    </source>
</evidence>